<feature type="compositionally biased region" description="Polar residues" evidence="1">
    <location>
        <begin position="13"/>
        <end position="25"/>
    </location>
</feature>
<dbReference type="RefSeq" id="XP_006693426.1">
    <property type="nucleotide sequence ID" value="XM_006693363.1"/>
</dbReference>
<feature type="compositionally biased region" description="Basic and acidic residues" evidence="1">
    <location>
        <begin position="91"/>
        <end position="105"/>
    </location>
</feature>
<name>G0S8F6_CHATD</name>
<dbReference type="GeneID" id="18257009"/>
<protein>
    <submittedName>
        <fullName evidence="2">Uncharacterized protein</fullName>
    </submittedName>
</protein>
<sequence length="115" mass="12109">MYIPLIPPPIPSVASSRWQARQSESGTAPHRARRRGRTTQAGRDPPLTVVQSIAAAAAAASEASRRAAAGGGGYGGMWYPWPAAAAQRPASEPRADSDETTGWERRRGRGTETGA</sequence>
<keyword evidence="3" id="KW-1185">Reference proteome</keyword>
<feature type="region of interest" description="Disordered" evidence="1">
    <location>
        <begin position="85"/>
        <end position="115"/>
    </location>
</feature>
<dbReference type="EMBL" id="GL988041">
    <property type="protein sequence ID" value="EGS21130.1"/>
    <property type="molecule type" value="Genomic_DNA"/>
</dbReference>
<proteinExistence type="predicted"/>
<accession>G0S8F6</accession>
<reference evidence="2 3" key="1">
    <citation type="journal article" date="2011" name="Cell">
        <title>Insight into structure and assembly of the nuclear pore complex by utilizing the genome of a eukaryotic thermophile.</title>
        <authorList>
            <person name="Amlacher S."/>
            <person name="Sarges P."/>
            <person name="Flemming D."/>
            <person name="van Noort V."/>
            <person name="Kunze R."/>
            <person name="Devos D.P."/>
            <person name="Arumugam M."/>
            <person name="Bork P."/>
            <person name="Hurt E."/>
        </authorList>
    </citation>
    <scope>NUCLEOTIDE SEQUENCE [LARGE SCALE GENOMIC DNA]</scope>
    <source>
        <strain evidence="3">DSM 1495 / CBS 144.50 / IMI 039719</strain>
    </source>
</reference>
<dbReference type="KEGG" id="cthr:CTHT_0029710"/>
<evidence type="ECO:0000256" key="1">
    <source>
        <dbReference type="SAM" id="MobiDB-lite"/>
    </source>
</evidence>
<evidence type="ECO:0000313" key="3">
    <source>
        <dbReference type="Proteomes" id="UP000008066"/>
    </source>
</evidence>
<organism evidence="3">
    <name type="scientific">Chaetomium thermophilum (strain DSM 1495 / CBS 144.50 / IMI 039719)</name>
    <name type="common">Thermochaetoides thermophila</name>
    <dbReference type="NCBI Taxonomy" id="759272"/>
    <lineage>
        <taxon>Eukaryota</taxon>
        <taxon>Fungi</taxon>
        <taxon>Dikarya</taxon>
        <taxon>Ascomycota</taxon>
        <taxon>Pezizomycotina</taxon>
        <taxon>Sordariomycetes</taxon>
        <taxon>Sordariomycetidae</taxon>
        <taxon>Sordariales</taxon>
        <taxon>Chaetomiaceae</taxon>
        <taxon>Thermochaetoides</taxon>
    </lineage>
</organism>
<dbReference type="AlphaFoldDB" id="G0S8F6"/>
<feature type="compositionally biased region" description="Pro residues" evidence="1">
    <location>
        <begin position="1"/>
        <end position="11"/>
    </location>
</feature>
<gene>
    <name evidence="2" type="ORF">CTHT_0029710</name>
</gene>
<feature type="region of interest" description="Disordered" evidence="1">
    <location>
        <begin position="1"/>
        <end position="47"/>
    </location>
</feature>
<evidence type="ECO:0000313" key="2">
    <source>
        <dbReference type="EMBL" id="EGS21130.1"/>
    </source>
</evidence>
<dbReference type="Proteomes" id="UP000008066">
    <property type="component" value="Unassembled WGS sequence"/>
</dbReference>
<dbReference type="HOGENOM" id="CLU_2108747_0_0_1"/>